<keyword evidence="1" id="KW-1133">Transmembrane helix</keyword>
<feature type="transmembrane region" description="Helical" evidence="1">
    <location>
        <begin position="97"/>
        <end position="114"/>
    </location>
</feature>
<accession>A0AAV7JNX4</accession>
<reference evidence="2 3" key="1">
    <citation type="journal article" date="2023" name="BMC Biol.">
        <title>The compact genome of the sponge Oopsacas minuta (Hexactinellida) is lacking key metazoan core genes.</title>
        <authorList>
            <person name="Santini S."/>
            <person name="Schenkelaars Q."/>
            <person name="Jourda C."/>
            <person name="Duchesne M."/>
            <person name="Belahbib H."/>
            <person name="Rocher C."/>
            <person name="Selva M."/>
            <person name="Riesgo A."/>
            <person name="Vervoort M."/>
            <person name="Leys S.P."/>
            <person name="Kodjabachian L."/>
            <person name="Le Bivic A."/>
            <person name="Borchiellini C."/>
            <person name="Claverie J.M."/>
            <person name="Renard E."/>
        </authorList>
    </citation>
    <scope>NUCLEOTIDE SEQUENCE [LARGE SCALE GENOMIC DNA]</scope>
    <source>
        <strain evidence="2">SPO-2</strain>
    </source>
</reference>
<gene>
    <name evidence="2" type="ORF">LOD99_7555</name>
</gene>
<sequence length="273" mass="31190">MLVGMPVVIDDRIIEFLLKGLFHFTSLFASQHAVSAAAASSGRNSHKPFWPTCSRLVRVFLSAFDAVWTIQGASRLLGFPVCKCLIKSKMQLSITQYVLLAINLSIIIITTYGTEELKSVFYEMIEYPDHEVLENTEKEIKQIQFSKYNENVFHDSGEGIKEENWDRIVKNMGKFYKIPEDGIEQLKDASLMDEAEKNFHNFEIGGKGPGEFGYMRIAVEKKEGNLNYILAGTQIKFNLAPYSDEKKTTVDLYFMKFEMVDQEAVIPNKLRKI</sequence>
<name>A0AAV7JNX4_9METZ</name>
<evidence type="ECO:0000256" key="1">
    <source>
        <dbReference type="SAM" id="Phobius"/>
    </source>
</evidence>
<proteinExistence type="predicted"/>
<keyword evidence="3" id="KW-1185">Reference proteome</keyword>
<protein>
    <submittedName>
        <fullName evidence="2">Uncharacterized protein</fullName>
    </submittedName>
</protein>
<evidence type="ECO:0000313" key="3">
    <source>
        <dbReference type="Proteomes" id="UP001165289"/>
    </source>
</evidence>
<dbReference type="Proteomes" id="UP001165289">
    <property type="component" value="Unassembled WGS sequence"/>
</dbReference>
<keyword evidence="1" id="KW-0472">Membrane</keyword>
<dbReference type="AlphaFoldDB" id="A0AAV7JNX4"/>
<keyword evidence="1" id="KW-0812">Transmembrane</keyword>
<dbReference type="EMBL" id="JAKMXF010000310">
    <property type="protein sequence ID" value="KAI6650504.1"/>
    <property type="molecule type" value="Genomic_DNA"/>
</dbReference>
<evidence type="ECO:0000313" key="2">
    <source>
        <dbReference type="EMBL" id="KAI6650504.1"/>
    </source>
</evidence>
<organism evidence="2 3">
    <name type="scientific">Oopsacas minuta</name>
    <dbReference type="NCBI Taxonomy" id="111878"/>
    <lineage>
        <taxon>Eukaryota</taxon>
        <taxon>Metazoa</taxon>
        <taxon>Porifera</taxon>
        <taxon>Hexactinellida</taxon>
        <taxon>Hexasterophora</taxon>
        <taxon>Lyssacinosida</taxon>
        <taxon>Leucopsacidae</taxon>
        <taxon>Oopsacas</taxon>
    </lineage>
</organism>
<comment type="caution">
    <text evidence="2">The sequence shown here is derived from an EMBL/GenBank/DDBJ whole genome shotgun (WGS) entry which is preliminary data.</text>
</comment>